<sequence length="63" mass="7342">MSFILRASEQWNHLCHGIKSIVANAQHINIQIVKTMNSSYFVPVFPSVPTLLREYKDQQKRKV</sequence>
<organism evidence="1">
    <name type="scientific">Anguilla anguilla</name>
    <name type="common">European freshwater eel</name>
    <name type="synonym">Muraena anguilla</name>
    <dbReference type="NCBI Taxonomy" id="7936"/>
    <lineage>
        <taxon>Eukaryota</taxon>
        <taxon>Metazoa</taxon>
        <taxon>Chordata</taxon>
        <taxon>Craniata</taxon>
        <taxon>Vertebrata</taxon>
        <taxon>Euteleostomi</taxon>
        <taxon>Actinopterygii</taxon>
        <taxon>Neopterygii</taxon>
        <taxon>Teleostei</taxon>
        <taxon>Anguilliformes</taxon>
        <taxon>Anguillidae</taxon>
        <taxon>Anguilla</taxon>
    </lineage>
</organism>
<proteinExistence type="predicted"/>
<reference evidence="1" key="2">
    <citation type="journal article" date="2015" name="Fish Shellfish Immunol.">
        <title>Early steps in the European eel (Anguilla anguilla)-Vibrio vulnificus interaction in the gills: Role of the RtxA13 toxin.</title>
        <authorList>
            <person name="Callol A."/>
            <person name="Pajuelo D."/>
            <person name="Ebbesson L."/>
            <person name="Teles M."/>
            <person name="MacKenzie S."/>
            <person name="Amaro C."/>
        </authorList>
    </citation>
    <scope>NUCLEOTIDE SEQUENCE</scope>
</reference>
<name>A0A0E9WR76_ANGAN</name>
<protein>
    <submittedName>
        <fullName evidence="1">Uncharacterized protein</fullName>
    </submittedName>
</protein>
<dbReference type="AlphaFoldDB" id="A0A0E9WR76"/>
<evidence type="ECO:0000313" key="1">
    <source>
        <dbReference type="EMBL" id="JAH92771.1"/>
    </source>
</evidence>
<dbReference type="EMBL" id="GBXM01015806">
    <property type="protein sequence ID" value="JAH92771.1"/>
    <property type="molecule type" value="Transcribed_RNA"/>
</dbReference>
<accession>A0A0E9WR76</accession>
<reference evidence="1" key="1">
    <citation type="submission" date="2014-11" db="EMBL/GenBank/DDBJ databases">
        <authorList>
            <person name="Amaro Gonzalez C."/>
        </authorList>
    </citation>
    <scope>NUCLEOTIDE SEQUENCE</scope>
</reference>